<evidence type="ECO:0000256" key="1">
    <source>
        <dbReference type="SAM" id="MobiDB-lite"/>
    </source>
</evidence>
<feature type="compositionally biased region" description="Basic and acidic residues" evidence="1">
    <location>
        <begin position="110"/>
        <end position="122"/>
    </location>
</feature>
<evidence type="ECO:0000313" key="4">
    <source>
        <dbReference type="Proteomes" id="UP000006727"/>
    </source>
</evidence>
<dbReference type="EMBL" id="ABEU02000018">
    <property type="status" value="NOT_ANNOTATED_CDS"/>
    <property type="molecule type" value="Genomic_DNA"/>
</dbReference>
<feature type="compositionally biased region" description="Basic and acidic residues" evidence="1">
    <location>
        <begin position="59"/>
        <end position="70"/>
    </location>
</feature>
<feature type="region of interest" description="Disordered" evidence="1">
    <location>
        <begin position="23"/>
        <end position="179"/>
    </location>
</feature>
<reference evidence="3 4" key="1">
    <citation type="journal article" date="2008" name="Science">
        <title>The Physcomitrella genome reveals evolutionary insights into the conquest of land by plants.</title>
        <authorList>
            <person name="Rensing S."/>
            <person name="Lang D."/>
            <person name="Zimmer A."/>
            <person name="Terry A."/>
            <person name="Salamov A."/>
            <person name="Shapiro H."/>
            <person name="Nishiyama T."/>
            <person name="Perroud P.-F."/>
            <person name="Lindquist E."/>
            <person name="Kamisugi Y."/>
            <person name="Tanahashi T."/>
            <person name="Sakakibara K."/>
            <person name="Fujita T."/>
            <person name="Oishi K."/>
            <person name="Shin-I T."/>
            <person name="Kuroki Y."/>
            <person name="Toyoda A."/>
            <person name="Suzuki Y."/>
            <person name="Hashimoto A."/>
            <person name="Yamaguchi K."/>
            <person name="Sugano A."/>
            <person name="Kohara Y."/>
            <person name="Fujiyama A."/>
            <person name="Anterola A."/>
            <person name="Aoki S."/>
            <person name="Ashton N."/>
            <person name="Barbazuk W.B."/>
            <person name="Barker E."/>
            <person name="Bennetzen J."/>
            <person name="Bezanilla M."/>
            <person name="Blankenship R."/>
            <person name="Cho S.H."/>
            <person name="Dutcher S."/>
            <person name="Estelle M."/>
            <person name="Fawcett J.A."/>
            <person name="Gundlach H."/>
            <person name="Hanada K."/>
            <person name="Heyl A."/>
            <person name="Hicks K.A."/>
            <person name="Hugh J."/>
            <person name="Lohr M."/>
            <person name="Mayer K."/>
            <person name="Melkozernov A."/>
            <person name="Murata T."/>
            <person name="Nelson D."/>
            <person name="Pils B."/>
            <person name="Prigge M."/>
            <person name="Reiss B."/>
            <person name="Renner T."/>
            <person name="Rombauts S."/>
            <person name="Rushton P."/>
            <person name="Sanderfoot A."/>
            <person name="Schween G."/>
            <person name="Shiu S.-H."/>
            <person name="Stueber K."/>
            <person name="Theodoulou F.L."/>
            <person name="Tu H."/>
            <person name="Van de Peer Y."/>
            <person name="Verrier P.J."/>
            <person name="Waters E."/>
            <person name="Wood A."/>
            <person name="Yang L."/>
            <person name="Cove D."/>
            <person name="Cuming A."/>
            <person name="Hasebe M."/>
            <person name="Lucas S."/>
            <person name="Mishler D.B."/>
            <person name="Reski R."/>
            <person name="Grigoriev I."/>
            <person name="Quatrano R.S."/>
            <person name="Boore J.L."/>
        </authorList>
    </citation>
    <scope>NUCLEOTIDE SEQUENCE [LARGE SCALE GENOMIC DNA]</scope>
    <source>
        <strain evidence="3 4">cv. Gransden 2004</strain>
    </source>
</reference>
<name>A0A7I4BNA4_PHYPA</name>
<evidence type="ECO:0000313" key="3">
    <source>
        <dbReference type="EnsemblPlants" id="Pp3c18_9710V3.2"/>
    </source>
</evidence>
<dbReference type="EnsemblPlants" id="Pp3c18_9710V3.2">
    <property type="protein sequence ID" value="Pp3c18_9710V3.2"/>
    <property type="gene ID" value="Pp3c18_9710"/>
</dbReference>
<sequence length="207" mass="21402">MAGHIPKFGDANHGNYSEVFGAPTRLIGRNGSGDVAKGLNNQGGNSRGGAPAGRGDLPGQEKDASADSRMRRGGPGSSEGSGNLRSAGGSGSYEKEVPPRRQGSGGKQGSSEREGQGLRKSQDNILGSGRPRQVVGRGAPGRINDSSSKGGRTPRRDDDYAGAGHLPKFGDWDDNAGDSNYTMMFQAAAEDRRGVPASHSRPEGDVI</sequence>
<dbReference type="Gramene" id="Pp3c18_9710V3.2">
    <property type="protein sequence ID" value="Pp3c18_9710V3.2"/>
    <property type="gene ID" value="Pp3c18_9710"/>
</dbReference>
<reference evidence="3" key="3">
    <citation type="submission" date="2020-12" db="UniProtKB">
        <authorList>
            <consortium name="EnsemblPlants"/>
        </authorList>
    </citation>
    <scope>IDENTIFICATION</scope>
</reference>
<keyword evidence="4" id="KW-1185">Reference proteome</keyword>
<feature type="domain" description="RIN4 pathogenic type III effector avirulence factor Avr cleavage site" evidence="2">
    <location>
        <begin position="162"/>
        <end position="193"/>
    </location>
</feature>
<accession>A0A7I4BNA4</accession>
<reference evidence="3 4" key="2">
    <citation type="journal article" date="2018" name="Plant J.">
        <title>The Physcomitrella patens chromosome-scale assembly reveals moss genome structure and evolution.</title>
        <authorList>
            <person name="Lang D."/>
            <person name="Ullrich K.K."/>
            <person name="Murat F."/>
            <person name="Fuchs J."/>
            <person name="Jenkins J."/>
            <person name="Haas F.B."/>
            <person name="Piednoel M."/>
            <person name="Gundlach H."/>
            <person name="Van Bel M."/>
            <person name="Meyberg R."/>
            <person name="Vives C."/>
            <person name="Morata J."/>
            <person name="Symeonidi A."/>
            <person name="Hiss M."/>
            <person name="Muchero W."/>
            <person name="Kamisugi Y."/>
            <person name="Saleh O."/>
            <person name="Blanc G."/>
            <person name="Decker E.L."/>
            <person name="van Gessel N."/>
            <person name="Grimwood J."/>
            <person name="Hayes R.D."/>
            <person name="Graham S.W."/>
            <person name="Gunter L.E."/>
            <person name="McDaniel S.F."/>
            <person name="Hoernstein S.N.W."/>
            <person name="Larsson A."/>
            <person name="Li F.W."/>
            <person name="Perroud P.F."/>
            <person name="Phillips J."/>
            <person name="Ranjan P."/>
            <person name="Rokshar D.S."/>
            <person name="Rothfels C.J."/>
            <person name="Schneider L."/>
            <person name="Shu S."/>
            <person name="Stevenson D.W."/>
            <person name="Thummler F."/>
            <person name="Tillich M."/>
            <person name="Villarreal Aguilar J.C."/>
            <person name="Widiez T."/>
            <person name="Wong G.K."/>
            <person name="Wymore A."/>
            <person name="Zhang Y."/>
            <person name="Zimmer A.D."/>
            <person name="Quatrano R.S."/>
            <person name="Mayer K.F.X."/>
            <person name="Goodstein D."/>
            <person name="Casacuberta J.M."/>
            <person name="Vandepoele K."/>
            <person name="Reski R."/>
            <person name="Cuming A.C."/>
            <person name="Tuskan G.A."/>
            <person name="Maumus F."/>
            <person name="Salse J."/>
            <person name="Schmutz J."/>
            <person name="Rensing S.A."/>
        </authorList>
    </citation>
    <scope>NUCLEOTIDE SEQUENCE [LARGE SCALE GENOMIC DNA]</scope>
    <source>
        <strain evidence="3 4">cv. Gransden 2004</strain>
    </source>
</reference>
<dbReference type="Pfam" id="PF05627">
    <property type="entry name" value="AvrRpt-cleavage"/>
    <property type="match status" value="1"/>
</dbReference>
<evidence type="ECO:0000259" key="2">
    <source>
        <dbReference type="Pfam" id="PF05627"/>
    </source>
</evidence>
<dbReference type="InterPro" id="IPR008700">
    <property type="entry name" value="TypeIII_avirulence_cleave"/>
</dbReference>
<gene>
    <name evidence="3" type="primary">LOC112295206</name>
</gene>
<proteinExistence type="predicted"/>
<organism evidence="3 4">
    <name type="scientific">Physcomitrium patens</name>
    <name type="common">Spreading-leaved earth moss</name>
    <name type="synonym">Physcomitrella patens</name>
    <dbReference type="NCBI Taxonomy" id="3218"/>
    <lineage>
        <taxon>Eukaryota</taxon>
        <taxon>Viridiplantae</taxon>
        <taxon>Streptophyta</taxon>
        <taxon>Embryophyta</taxon>
        <taxon>Bryophyta</taxon>
        <taxon>Bryophytina</taxon>
        <taxon>Bryopsida</taxon>
        <taxon>Funariidae</taxon>
        <taxon>Funariales</taxon>
        <taxon>Funariaceae</taxon>
        <taxon>Physcomitrium</taxon>
    </lineage>
</organism>
<dbReference type="Proteomes" id="UP000006727">
    <property type="component" value="Chromosome 18"/>
</dbReference>
<protein>
    <recommendedName>
        <fullName evidence="2">RIN4 pathogenic type III effector avirulence factor Avr cleavage site domain-containing protein</fullName>
    </recommendedName>
</protein>
<dbReference type="AlphaFoldDB" id="A0A7I4BNA4"/>